<organism evidence="2">
    <name type="scientific">Anguilla anguilla</name>
    <name type="common">European freshwater eel</name>
    <name type="synonym">Muraena anguilla</name>
    <dbReference type="NCBI Taxonomy" id="7936"/>
    <lineage>
        <taxon>Eukaryota</taxon>
        <taxon>Metazoa</taxon>
        <taxon>Chordata</taxon>
        <taxon>Craniata</taxon>
        <taxon>Vertebrata</taxon>
        <taxon>Euteleostomi</taxon>
        <taxon>Actinopterygii</taxon>
        <taxon>Neopterygii</taxon>
        <taxon>Teleostei</taxon>
        <taxon>Anguilliformes</taxon>
        <taxon>Anguillidae</taxon>
        <taxon>Anguilla</taxon>
    </lineage>
</organism>
<dbReference type="AlphaFoldDB" id="A0A0E9VGE9"/>
<evidence type="ECO:0000256" key="1">
    <source>
        <dbReference type="SAM" id="Phobius"/>
    </source>
</evidence>
<evidence type="ECO:0000313" key="2">
    <source>
        <dbReference type="EMBL" id="JAH77214.1"/>
    </source>
</evidence>
<proteinExistence type="predicted"/>
<name>A0A0E9VGE9_ANGAN</name>
<reference evidence="2" key="1">
    <citation type="submission" date="2014-11" db="EMBL/GenBank/DDBJ databases">
        <authorList>
            <person name="Amaro Gonzalez C."/>
        </authorList>
    </citation>
    <scope>NUCLEOTIDE SEQUENCE</scope>
</reference>
<accession>A0A0E9VGE9</accession>
<dbReference type="EMBL" id="GBXM01031363">
    <property type="protein sequence ID" value="JAH77214.1"/>
    <property type="molecule type" value="Transcribed_RNA"/>
</dbReference>
<sequence length="46" mass="5511">MNLLTWCIHDWIYFPHVAISDYDVVTTPVVSFVYICLCCVCFVFFW</sequence>
<reference evidence="2" key="2">
    <citation type="journal article" date="2015" name="Fish Shellfish Immunol.">
        <title>Early steps in the European eel (Anguilla anguilla)-Vibrio vulnificus interaction in the gills: Role of the RtxA13 toxin.</title>
        <authorList>
            <person name="Callol A."/>
            <person name="Pajuelo D."/>
            <person name="Ebbesson L."/>
            <person name="Teles M."/>
            <person name="MacKenzie S."/>
            <person name="Amaro C."/>
        </authorList>
    </citation>
    <scope>NUCLEOTIDE SEQUENCE</scope>
</reference>
<keyword evidence="1" id="KW-1133">Transmembrane helix</keyword>
<protein>
    <submittedName>
        <fullName evidence="2">Uncharacterized protein</fullName>
    </submittedName>
</protein>
<keyword evidence="1" id="KW-0812">Transmembrane</keyword>
<feature type="transmembrane region" description="Helical" evidence="1">
    <location>
        <begin position="24"/>
        <end position="45"/>
    </location>
</feature>
<keyword evidence="1" id="KW-0472">Membrane</keyword>